<keyword evidence="2" id="KW-0732">Signal</keyword>
<evidence type="ECO:0000313" key="3">
    <source>
        <dbReference type="EMBL" id="MFD0986066.1"/>
    </source>
</evidence>
<evidence type="ECO:0000256" key="1">
    <source>
        <dbReference type="SAM" id="MobiDB-lite"/>
    </source>
</evidence>
<organism evidence="3 4">
    <name type="scientific">Methyloligella solikamskensis</name>
    <dbReference type="NCBI Taxonomy" id="1177756"/>
    <lineage>
        <taxon>Bacteria</taxon>
        <taxon>Pseudomonadati</taxon>
        <taxon>Pseudomonadota</taxon>
        <taxon>Alphaproteobacteria</taxon>
        <taxon>Hyphomicrobiales</taxon>
        <taxon>Hyphomicrobiaceae</taxon>
        <taxon>Methyloligella</taxon>
    </lineage>
</organism>
<proteinExistence type="predicted"/>
<dbReference type="RefSeq" id="WP_379085497.1">
    <property type="nucleotide sequence ID" value="NZ_JBHTJO010000001.1"/>
</dbReference>
<dbReference type="Proteomes" id="UP001597102">
    <property type="component" value="Unassembled WGS sequence"/>
</dbReference>
<evidence type="ECO:0008006" key="5">
    <source>
        <dbReference type="Google" id="ProtNLM"/>
    </source>
</evidence>
<feature type="region of interest" description="Disordered" evidence="1">
    <location>
        <begin position="40"/>
        <end position="91"/>
    </location>
</feature>
<comment type="caution">
    <text evidence="3">The sequence shown here is derived from an EMBL/GenBank/DDBJ whole genome shotgun (WGS) entry which is preliminary data.</text>
</comment>
<protein>
    <recommendedName>
        <fullName evidence="5">Pentapeptide MXKDX repeat protein</fullName>
    </recommendedName>
</protein>
<evidence type="ECO:0000313" key="4">
    <source>
        <dbReference type="Proteomes" id="UP001597102"/>
    </source>
</evidence>
<feature type="chain" id="PRO_5045261055" description="Pentapeptide MXKDX repeat protein" evidence="2">
    <location>
        <begin position="25"/>
        <end position="91"/>
    </location>
</feature>
<keyword evidence="4" id="KW-1185">Reference proteome</keyword>
<name>A0ABW3J7K4_9HYPH</name>
<gene>
    <name evidence="3" type="ORF">ACFQ2F_03020</name>
</gene>
<dbReference type="EMBL" id="JBHTJO010000001">
    <property type="protein sequence ID" value="MFD0986066.1"/>
    <property type="molecule type" value="Genomic_DNA"/>
</dbReference>
<feature type="compositionally biased region" description="Acidic residues" evidence="1">
    <location>
        <begin position="56"/>
        <end position="75"/>
    </location>
</feature>
<sequence>MNGKIAILATTSILTFGIAIPAYAQNDNLPAGSYRVAEDATAPKTMDSDPSMSSDENMEDEAIQEDLETGDDDGAMGEAEMPGKTMESDPK</sequence>
<evidence type="ECO:0000256" key="2">
    <source>
        <dbReference type="SAM" id="SignalP"/>
    </source>
</evidence>
<reference evidence="4" key="1">
    <citation type="journal article" date="2019" name="Int. J. Syst. Evol. Microbiol.">
        <title>The Global Catalogue of Microorganisms (GCM) 10K type strain sequencing project: providing services to taxonomists for standard genome sequencing and annotation.</title>
        <authorList>
            <consortium name="The Broad Institute Genomics Platform"/>
            <consortium name="The Broad Institute Genome Sequencing Center for Infectious Disease"/>
            <person name="Wu L."/>
            <person name="Ma J."/>
        </authorList>
    </citation>
    <scope>NUCLEOTIDE SEQUENCE [LARGE SCALE GENOMIC DNA]</scope>
    <source>
        <strain evidence="4">CCUG 61697</strain>
    </source>
</reference>
<accession>A0ABW3J7K4</accession>
<feature type="signal peptide" evidence="2">
    <location>
        <begin position="1"/>
        <end position="24"/>
    </location>
</feature>